<organism evidence="2 3">
    <name type="scientific">Dovyalis caffra</name>
    <dbReference type="NCBI Taxonomy" id="77055"/>
    <lineage>
        <taxon>Eukaryota</taxon>
        <taxon>Viridiplantae</taxon>
        <taxon>Streptophyta</taxon>
        <taxon>Embryophyta</taxon>
        <taxon>Tracheophyta</taxon>
        <taxon>Spermatophyta</taxon>
        <taxon>Magnoliopsida</taxon>
        <taxon>eudicotyledons</taxon>
        <taxon>Gunneridae</taxon>
        <taxon>Pentapetalae</taxon>
        <taxon>rosids</taxon>
        <taxon>fabids</taxon>
        <taxon>Malpighiales</taxon>
        <taxon>Salicaceae</taxon>
        <taxon>Flacourtieae</taxon>
        <taxon>Dovyalis</taxon>
    </lineage>
</organism>
<evidence type="ECO:0000313" key="3">
    <source>
        <dbReference type="Proteomes" id="UP001314170"/>
    </source>
</evidence>
<dbReference type="AlphaFoldDB" id="A0AAV1RH49"/>
<dbReference type="Proteomes" id="UP001314170">
    <property type="component" value="Unassembled WGS sequence"/>
</dbReference>
<reference evidence="2 3" key="1">
    <citation type="submission" date="2024-01" db="EMBL/GenBank/DDBJ databases">
        <authorList>
            <person name="Waweru B."/>
        </authorList>
    </citation>
    <scope>NUCLEOTIDE SEQUENCE [LARGE SCALE GENOMIC DNA]</scope>
</reference>
<evidence type="ECO:0000256" key="1">
    <source>
        <dbReference type="SAM" id="MobiDB-lite"/>
    </source>
</evidence>
<feature type="compositionally biased region" description="Polar residues" evidence="1">
    <location>
        <begin position="100"/>
        <end position="109"/>
    </location>
</feature>
<dbReference type="InterPro" id="IPR044171">
    <property type="entry name" value="LAX2-like"/>
</dbReference>
<feature type="compositionally biased region" description="Polar residues" evidence="1">
    <location>
        <begin position="71"/>
        <end position="83"/>
    </location>
</feature>
<sequence>MVPARSLSKQQQQQHRLCYGNYFGGGTATYKESFGLMSRLEGYDSCVSEACLLGSDLAVANIPMAEDESRTNSLNNEAGSSSKDVQEERDEGWLQLSIGGHTTTATPTSHESKHDPHHHHQRQQQQVLDRTTRRGGLIELDLLPGSSSSISHQARPLSTPIFHVPDFRAPPRPVMNIAASHATNFSTTSLFFQHHPAATSSTYPLHPEINWPFRPMLHNIATASSSSSSSSSLMPLGSYFSRPFQVNSGMDVAGPSSDFRVIDPPRRPHSGIWFMLQASQNQ</sequence>
<gene>
    <name evidence="2" type="ORF">DCAF_LOCUS11081</name>
</gene>
<proteinExistence type="predicted"/>
<evidence type="ECO:0000313" key="2">
    <source>
        <dbReference type="EMBL" id="CAK7336076.1"/>
    </source>
</evidence>
<dbReference type="PANTHER" id="PTHR47290:SF4">
    <property type="entry name" value="RING FINGER PROTEIN"/>
    <property type="match status" value="1"/>
</dbReference>
<protein>
    <submittedName>
        <fullName evidence="2">Uncharacterized protein</fullName>
    </submittedName>
</protein>
<keyword evidence="3" id="KW-1185">Reference proteome</keyword>
<accession>A0AAV1RH49</accession>
<dbReference type="EMBL" id="CAWUPB010000994">
    <property type="protein sequence ID" value="CAK7336076.1"/>
    <property type="molecule type" value="Genomic_DNA"/>
</dbReference>
<feature type="region of interest" description="Disordered" evidence="1">
    <location>
        <begin position="66"/>
        <end position="130"/>
    </location>
</feature>
<name>A0AAV1RH49_9ROSI</name>
<comment type="caution">
    <text evidence="2">The sequence shown here is derived from an EMBL/GenBank/DDBJ whole genome shotgun (WGS) entry which is preliminary data.</text>
</comment>
<dbReference type="PANTHER" id="PTHR47290">
    <property type="entry name" value="RING FINGER PROTEIN"/>
    <property type="match status" value="1"/>
</dbReference>